<evidence type="ECO:0000256" key="4">
    <source>
        <dbReference type="ARBA" id="ARBA00022525"/>
    </source>
</evidence>
<feature type="domain" description="Fibronectin type-III" evidence="10">
    <location>
        <begin position="471"/>
        <end position="571"/>
    </location>
</feature>
<evidence type="ECO:0000256" key="3">
    <source>
        <dbReference type="ARBA" id="ARBA00004613"/>
    </source>
</evidence>
<name>A0ABW1T2I4_9ACTN</name>
<evidence type="ECO:0000256" key="5">
    <source>
        <dbReference type="ARBA" id="ARBA00022729"/>
    </source>
</evidence>
<dbReference type="SUPFAM" id="SSF51126">
    <property type="entry name" value="Pectin lyase-like"/>
    <property type="match status" value="1"/>
</dbReference>
<evidence type="ECO:0000313" key="12">
    <source>
        <dbReference type="Proteomes" id="UP001596138"/>
    </source>
</evidence>
<dbReference type="EMBL" id="JBHSTI010000008">
    <property type="protein sequence ID" value="MFC6238941.1"/>
    <property type="molecule type" value="Genomic_DNA"/>
</dbReference>
<dbReference type="InterPro" id="IPR013783">
    <property type="entry name" value="Ig-like_fold"/>
</dbReference>
<dbReference type="NCBIfam" id="NF038114">
    <property type="entry name" value="rightmost"/>
    <property type="match status" value="1"/>
</dbReference>
<dbReference type="InterPro" id="IPR012334">
    <property type="entry name" value="Pectin_lyas_fold"/>
</dbReference>
<evidence type="ECO:0000313" key="11">
    <source>
        <dbReference type="EMBL" id="MFC6238941.1"/>
    </source>
</evidence>
<dbReference type="NCBIfam" id="NF041518">
    <property type="entry name" value="choice_anch_Q"/>
    <property type="match status" value="1"/>
</dbReference>
<comment type="subcellular location">
    <subcellularLocation>
        <location evidence="1">Cell envelope</location>
    </subcellularLocation>
    <subcellularLocation>
        <location evidence="2">Cell outer membrane</location>
    </subcellularLocation>
    <subcellularLocation>
        <location evidence="3">Secreted</location>
    </subcellularLocation>
</comment>
<comment type="caution">
    <text evidence="11">The sequence shown here is derived from an EMBL/GenBank/DDBJ whole genome shotgun (WGS) entry which is preliminary data.</text>
</comment>
<evidence type="ECO:0000256" key="6">
    <source>
        <dbReference type="ARBA" id="ARBA00023136"/>
    </source>
</evidence>
<dbReference type="RefSeq" id="WP_386767582.1">
    <property type="nucleotide sequence ID" value="NZ_JBHSTI010000008.1"/>
</dbReference>
<dbReference type="InterPro" id="IPR011050">
    <property type="entry name" value="Pectin_lyase_fold/virulence"/>
</dbReference>
<dbReference type="NCBIfam" id="TIGR01376">
    <property type="entry name" value="POMP_repeat"/>
    <property type="match status" value="1"/>
</dbReference>
<protein>
    <submittedName>
        <fullName evidence="11">PxKF domain-containing protein</fullName>
    </submittedName>
</protein>
<dbReference type="Proteomes" id="UP001596138">
    <property type="component" value="Unassembled WGS sequence"/>
</dbReference>
<evidence type="ECO:0000256" key="2">
    <source>
        <dbReference type="ARBA" id="ARBA00004442"/>
    </source>
</evidence>
<feature type="region of interest" description="Disordered" evidence="8">
    <location>
        <begin position="442"/>
        <end position="480"/>
    </location>
</feature>
<keyword evidence="12" id="KW-1185">Reference proteome</keyword>
<feature type="signal peptide" evidence="9">
    <location>
        <begin position="1"/>
        <end position="28"/>
    </location>
</feature>
<dbReference type="InterPro" id="IPR003368">
    <property type="entry name" value="POMP_repeat"/>
</dbReference>
<keyword evidence="5 9" id="KW-0732">Signal</keyword>
<dbReference type="PROSITE" id="PS50853">
    <property type="entry name" value="FN3"/>
    <property type="match status" value="1"/>
</dbReference>
<evidence type="ECO:0000256" key="1">
    <source>
        <dbReference type="ARBA" id="ARBA00004196"/>
    </source>
</evidence>
<evidence type="ECO:0000256" key="7">
    <source>
        <dbReference type="ARBA" id="ARBA00023237"/>
    </source>
</evidence>
<organism evidence="11 12">
    <name type="scientific">Longivirga aurantiaca</name>
    <dbReference type="NCBI Taxonomy" id="1837743"/>
    <lineage>
        <taxon>Bacteria</taxon>
        <taxon>Bacillati</taxon>
        <taxon>Actinomycetota</taxon>
        <taxon>Actinomycetes</taxon>
        <taxon>Sporichthyales</taxon>
        <taxon>Sporichthyaceae</taxon>
        <taxon>Longivirga</taxon>
    </lineage>
</organism>
<reference evidence="12" key="1">
    <citation type="journal article" date="2019" name="Int. J. Syst. Evol. Microbiol.">
        <title>The Global Catalogue of Microorganisms (GCM) 10K type strain sequencing project: providing services to taxonomists for standard genome sequencing and annotation.</title>
        <authorList>
            <consortium name="The Broad Institute Genomics Platform"/>
            <consortium name="The Broad Institute Genome Sequencing Center for Infectious Disease"/>
            <person name="Wu L."/>
            <person name="Ma J."/>
        </authorList>
    </citation>
    <scope>NUCLEOTIDE SEQUENCE [LARGE SCALE GENOMIC DNA]</scope>
    <source>
        <strain evidence="12">CGMCC 4.7317</strain>
    </source>
</reference>
<proteinExistence type="predicted"/>
<evidence type="ECO:0000259" key="10">
    <source>
        <dbReference type="PROSITE" id="PS50853"/>
    </source>
</evidence>
<dbReference type="InterPro" id="IPR003961">
    <property type="entry name" value="FN3_dom"/>
</dbReference>
<gene>
    <name evidence="11" type="ORF">ACFQGU_13725</name>
</gene>
<dbReference type="Gene3D" id="2.160.20.10">
    <property type="entry name" value="Single-stranded right-handed beta-helix, Pectin lyase-like"/>
    <property type="match status" value="1"/>
</dbReference>
<sequence length="843" mass="84994">MRWTTVVVRGAVAAVVLAAAWQPVAAQAATFTISCLSNPVLRNIALIDALEKANDEVSYPGADTVVLPAGCHYLFDQDYGDSGGILPPITAAVTIDGNGSTIERQDPDTGTGDGGRFLTIKSTGDLVVGDLTLLNGAGSDGGFIGNSGQLIASDLVLEDSAYGNNDSALHNWGTAYVQRTTFTNTDLFGIAALGGGVYNEGGAHLTVVDSLFQFNTADAPTGVPQVGGALFNEPLGYVEIYGTTFDRNYAGGTGGAIYNAGDLRIHGSTFTGNGSNFGAAIDNSADLTVDTSYFGQNAAGIQGGAINSTGLGTLMNVTNSTFYRNSANSGNGKGGAIANGFSFVGEALTFDGNKGVGASVWTGENAVSRLESSILGGTVTQCAGDGTTNDFGGNLVQSSAYGCPDTFLVGDPVLSSPAAHGSTAPLTVALGAGSAAVDRISSGCTSTDQRGKPRPADACDIGAYENQAPSAPGTPLVTPSTNPTRTGAFQLSWSAASDPDGTAPCYSVQRKDTDDSAFTQIASTCALSTGFSAITAQAEGRVQYRISATDGLTTATGSTSSVLVIDRTAPSDPTLTPDRVAEYSPAAGDAWWADTLTVTAAGSSDPALADGSAGTGIAGYTDPQTLTATGATVVSGTATDGAGNTSTSQAAFRVDASAPVVAYGACPATRLKGQALTLAWSATDAGAGLATSSTGTQVVDVDVVGEKTYQASATDLVGHTTVATCTVRVVYDYKGPFSPLSATGYATVTAGRVVPVQFSLAGNQGLGVLTGGNAQSAPVTCGTTPALTSGTATSPTKAGLTYDTKTGLYTYSWKTASAWAGSCRVLILPLNDGTMHRSYVQFK</sequence>
<dbReference type="Gene3D" id="2.60.40.10">
    <property type="entry name" value="Immunoglobulins"/>
    <property type="match status" value="1"/>
</dbReference>
<dbReference type="PROSITE" id="PS51257">
    <property type="entry name" value="PROKAR_LIPOPROTEIN"/>
    <property type="match status" value="1"/>
</dbReference>
<keyword evidence="6" id="KW-0472">Membrane</keyword>
<evidence type="ECO:0000256" key="8">
    <source>
        <dbReference type="SAM" id="MobiDB-lite"/>
    </source>
</evidence>
<keyword evidence="4" id="KW-0964">Secreted</keyword>
<dbReference type="InterPro" id="IPR059226">
    <property type="entry name" value="Choice_anch_Q_dom"/>
</dbReference>
<accession>A0ABW1T2I4</accession>
<keyword evidence="7" id="KW-0998">Cell outer membrane</keyword>
<feature type="chain" id="PRO_5047540515" evidence="9">
    <location>
        <begin position="29"/>
        <end position="843"/>
    </location>
</feature>
<evidence type="ECO:0000256" key="9">
    <source>
        <dbReference type="SAM" id="SignalP"/>
    </source>
</evidence>